<dbReference type="Proteomes" id="UP000095286">
    <property type="component" value="Unplaced"/>
</dbReference>
<protein>
    <submittedName>
        <fullName evidence="2">snRNA-activating protein complex subunit 3</fullName>
    </submittedName>
</protein>
<organism evidence="1 2">
    <name type="scientific">Rhabditophanes sp. KR3021</name>
    <dbReference type="NCBI Taxonomy" id="114890"/>
    <lineage>
        <taxon>Eukaryota</taxon>
        <taxon>Metazoa</taxon>
        <taxon>Ecdysozoa</taxon>
        <taxon>Nematoda</taxon>
        <taxon>Chromadorea</taxon>
        <taxon>Rhabditida</taxon>
        <taxon>Tylenchina</taxon>
        <taxon>Panagrolaimomorpha</taxon>
        <taxon>Strongyloidoidea</taxon>
        <taxon>Alloionematidae</taxon>
        <taxon>Rhabditophanes</taxon>
    </lineage>
</organism>
<evidence type="ECO:0000313" key="2">
    <source>
        <dbReference type="WBParaSite" id="RSKR_0000177200.1"/>
    </source>
</evidence>
<name>A0AC35TM91_9BILA</name>
<dbReference type="WBParaSite" id="RSKR_0000177200.1">
    <property type="protein sequence ID" value="RSKR_0000177200.1"/>
    <property type="gene ID" value="RSKR_0000177200"/>
</dbReference>
<sequence>MKFRDVTRFLRITGRKKRETLGISTEDLHVEDNAIKVVSVKRDEKKVCLQKAEERVCFQKAEEKASLRKESERVTFNIIDDAIETADDVDEVIEAMHDVELNSFTKKKGTSRKRLRKLRDDMYNEDNIPESAAKMMEMEKEPEIGVESKILINQRIFKPHEKMKKEIKSSHKSKYSVLKICTFGENTYIIKSSPIYLYPEEYGITMSLARDFTNTQLETNIFYNHFYYVRDMDMLDTINEDEIPESFHDQFKYYPRAIIRLEQDVPLKSAIKRSASILSRHLIEGEDPEDDEVICLDEDEFHRNCEVLEDGGIKLDFFRYD</sequence>
<accession>A0AC35TM91</accession>
<evidence type="ECO:0000313" key="1">
    <source>
        <dbReference type="Proteomes" id="UP000095286"/>
    </source>
</evidence>
<proteinExistence type="predicted"/>
<reference evidence="2" key="1">
    <citation type="submission" date="2016-11" db="UniProtKB">
        <authorList>
            <consortium name="WormBaseParasite"/>
        </authorList>
    </citation>
    <scope>IDENTIFICATION</scope>
    <source>
        <strain evidence="2">KR3021</strain>
    </source>
</reference>